<sequence>MDNNIENSDISQDMQESYRETFVGEKYQKYYQSRFDQINNKNGFNVAAFFLGIFWLLYRKMYLYSFIFFALFILYCFIPTSSSVDRGIAIGITIGMGAGGNGIYKNFVDQKIKKIISLQPNNLEQELREQGGTDFYSPLGLLIVVIVLYWISHNFA</sequence>
<keyword evidence="1" id="KW-1133">Transmembrane helix</keyword>
<dbReference type="Pfam" id="PF10947">
    <property type="entry name" value="DUF2628"/>
    <property type="match status" value="1"/>
</dbReference>
<gene>
    <name evidence="2" type="ORF">RFH51_05805</name>
</gene>
<feature type="transmembrane region" description="Helical" evidence="1">
    <location>
        <begin position="63"/>
        <end position="81"/>
    </location>
</feature>
<evidence type="ECO:0000313" key="2">
    <source>
        <dbReference type="EMBL" id="MDQ9070976.1"/>
    </source>
</evidence>
<dbReference type="RefSeq" id="WP_308955460.1">
    <property type="nucleotide sequence ID" value="NZ_JAVICY010000004.1"/>
</dbReference>
<protein>
    <submittedName>
        <fullName evidence="2">DUF2628 domain-containing protein</fullName>
    </submittedName>
</protein>
<dbReference type="AlphaFoldDB" id="A0AAW8JE00"/>
<evidence type="ECO:0000313" key="3">
    <source>
        <dbReference type="Proteomes" id="UP001243195"/>
    </source>
</evidence>
<feature type="transmembrane region" description="Helical" evidence="1">
    <location>
        <begin position="87"/>
        <end position="104"/>
    </location>
</feature>
<dbReference type="Proteomes" id="UP001243195">
    <property type="component" value="Unassembled WGS sequence"/>
</dbReference>
<keyword evidence="1" id="KW-0472">Membrane</keyword>
<reference evidence="2" key="1">
    <citation type="submission" date="2023-08" db="EMBL/GenBank/DDBJ databases">
        <title>Emergence of clinically-relevant ST2 carbapenem-resistant Acinetobacter baumannii strains in hospital sewages in Zhejiang, East of China.</title>
        <authorList>
            <person name="Kaichao C."/>
            <person name="Zhang R."/>
        </authorList>
    </citation>
    <scope>NUCLEOTIDE SEQUENCE</scope>
    <source>
        <strain evidence="2">M-SY-60</strain>
    </source>
</reference>
<accession>A0AAW8JE00</accession>
<dbReference type="EMBL" id="JAVIDA010000005">
    <property type="protein sequence ID" value="MDQ9070976.1"/>
    <property type="molecule type" value="Genomic_DNA"/>
</dbReference>
<evidence type="ECO:0000256" key="1">
    <source>
        <dbReference type="SAM" id="Phobius"/>
    </source>
</evidence>
<name>A0AAW8JE00_9GAMM</name>
<comment type="caution">
    <text evidence="2">The sequence shown here is derived from an EMBL/GenBank/DDBJ whole genome shotgun (WGS) entry which is preliminary data.</text>
</comment>
<feature type="transmembrane region" description="Helical" evidence="1">
    <location>
        <begin position="135"/>
        <end position="152"/>
    </location>
</feature>
<organism evidence="2 3">
    <name type="scientific">Acinetobacter gerneri</name>
    <dbReference type="NCBI Taxonomy" id="202952"/>
    <lineage>
        <taxon>Bacteria</taxon>
        <taxon>Pseudomonadati</taxon>
        <taxon>Pseudomonadota</taxon>
        <taxon>Gammaproteobacteria</taxon>
        <taxon>Moraxellales</taxon>
        <taxon>Moraxellaceae</taxon>
        <taxon>Acinetobacter</taxon>
    </lineage>
</organism>
<proteinExistence type="predicted"/>
<dbReference type="InterPro" id="IPR024399">
    <property type="entry name" value="DUF2628"/>
</dbReference>
<keyword evidence="1" id="KW-0812">Transmembrane</keyword>